<feature type="compositionally biased region" description="Polar residues" evidence="1">
    <location>
        <begin position="126"/>
        <end position="135"/>
    </location>
</feature>
<protein>
    <submittedName>
        <fullName evidence="2">Uncharacterized protein</fullName>
    </submittedName>
</protein>
<proteinExistence type="predicted"/>
<keyword evidence="3" id="KW-1185">Reference proteome</keyword>
<dbReference type="Proteomes" id="UP000070328">
    <property type="component" value="Unassembled WGS sequence"/>
</dbReference>
<accession>A0A135T4D0</accession>
<feature type="region of interest" description="Disordered" evidence="1">
    <location>
        <begin position="76"/>
        <end position="135"/>
    </location>
</feature>
<dbReference type="EMBL" id="JFBX01000289">
    <property type="protein sequence ID" value="KXH43000.1"/>
    <property type="molecule type" value="Genomic_DNA"/>
</dbReference>
<dbReference type="AlphaFoldDB" id="A0A135T4D0"/>
<gene>
    <name evidence="2" type="ORF">CSIM01_01754</name>
</gene>
<reference evidence="2 3" key="1">
    <citation type="submission" date="2014-02" db="EMBL/GenBank/DDBJ databases">
        <title>The genome sequence of Colletotrichum simmondsii CBS122122.</title>
        <authorList>
            <person name="Baroncelli R."/>
            <person name="Thon M.R."/>
        </authorList>
    </citation>
    <scope>NUCLEOTIDE SEQUENCE [LARGE SCALE GENOMIC DNA]</scope>
    <source>
        <strain evidence="2 3">CBS122122</strain>
    </source>
</reference>
<evidence type="ECO:0000256" key="1">
    <source>
        <dbReference type="SAM" id="MobiDB-lite"/>
    </source>
</evidence>
<evidence type="ECO:0000313" key="2">
    <source>
        <dbReference type="EMBL" id="KXH43000.1"/>
    </source>
</evidence>
<evidence type="ECO:0000313" key="3">
    <source>
        <dbReference type="Proteomes" id="UP000070328"/>
    </source>
</evidence>
<name>A0A135T4D0_9PEZI</name>
<organism evidence="2 3">
    <name type="scientific">Colletotrichum simmondsii</name>
    <dbReference type="NCBI Taxonomy" id="703756"/>
    <lineage>
        <taxon>Eukaryota</taxon>
        <taxon>Fungi</taxon>
        <taxon>Dikarya</taxon>
        <taxon>Ascomycota</taxon>
        <taxon>Pezizomycotina</taxon>
        <taxon>Sordariomycetes</taxon>
        <taxon>Hypocreomycetidae</taxon>
        <taxon>Glomerellales</taxon>
        <taxon>Glomerellaceae</taxon>
        <taxon>Colletotrichum</taxon>
        <taxon>Colletotrichum acutatum species complex</taxon>
    </lineage>
</organism>
<sequence>MFLHPRVHPSRISLSAKDLPTCGPACPGPGKAPRKCQAPKRREPPPTLPYCSAWVPLAASNTTMILAKARDMPRCARVRKPSPPLPGVSQTGPEKEEMNSTAVCRTRPARVSPEEPKGKGLGPWQQKLSQEMSWL</sequence>
<comment type="caution">
    <text evidence="2">The sequence shown here is derived from an EMBL/GenBank/DDBJ whole genome shotgun (WGS) entry which is preliminary data.</text>
</comment>